<gene>
    <name evidence="3" type="ORF">ME0900_08020</name>
</gene>
<dbReference type="AlphaFoldDB" id="A0AAV5PBC3"/>
<dbReference type="SUPFAM" id="SSF52518">
    <property type="entry name" value="Thiamin diphosphate-binding fold (THDP-binding)"/>
    <property type="match status" value="1"/>
</dbReference>
<dbReference type="EMBL" id="BSWK01000009">
    <property type="protein sequence ID" value="GMB86429.1"/>
    <property type="molecule type" value="Genomic_DNA"/>
</dbReference>
<feature type="domain" description="Thiamine pyrophosphate enzyme TPP-binding" evidence="2">
    <location>
        <begin position="2"/>
        <end position="88"/>
    </location>
</feature>
<dbReference type="Proteomes" id="UP001165243">
    <property type="component" value="Unassembled WGS sequence"/>
</dbReference>
<evidence type="ECO:0000259" key="2">
    <source>
        <dbReference type="Pfam" id="PF02775"/>
    </source>
</evidence>
<dbReference type="Pfam" id="PF02775">
    <property type="entry name" value="TPP_enzyme_C"/>
    <property type="match status" value="1"/>
</dbReference>
<dbReference type="PANTHER" id="PTHR42981:SF2">
    <property type="entry name" value="PYRUVATE DEHYDROGENASE [UBIQUINONE]"/>
    <property type="match status" value="1"/>
</dbReference>
<dbReference type="InterPro" id="IPR011766">
    <property type="entry name" value="TPP_enzyme_TPP-bd"/>
</dbReference>
<organism evidence="3 4">
    <name type="scientific">Lactobacillus delbrueckii subsp. bulgaricus</name>
    <dbReference type="NCBI Taxonomy" id="1585"/>
    <lineage>
        <taxon>Bacteria</taxon>
        <taxon>Bacillati</taxon>
        <taxon>Bacillota</taxon>
        <taxon>Bacilli</taxon>
        <taxon>Lactobacillales</taxon>
        <taxon>Lactobacillaceae</taxon>
        <taxon>Lactobacillus</taxon>
    </lineage>
</organism>
<name>A0AAV5PBC3_LACDE</name>
<feature type="region of interest" description="Disordered" evidence="1">
    <location>
        <begin position="135"/>
        <end position="171"/>
    </location>
</feature>
<comment type="caution">
    <text evidence="3">The sequence shown here is derived from an EMBL/GenBank/DDBJ whole genome shotgun (WGS) entry which is preliminary data.</text>
</comment>
<dbReference type="GO" id="GO:0030976">
    <property type="term" value="F:thiamine pyrophosphate binding"/>
    <property type="evidence" value="ECO:0007669"/>
    <property type="project" value="InterPro"/>
</dbReference>
<dbReference type="PANTHER" id="PTHR42981">
    <property type="entry name" value="PYRUVATE DEHYDROGENASE [UBIQUINONE]"/>
    <property type="match status" value="1"/>
</dbReference>
<evidence type="ECO:0000313" key="4">
    <source>
        <dbReference type="Proteomes" id="UP001165243"/>
    </source>
</evidence>
<sequence>MSQELFTLARYNMHVLTVVFTNETLGYIEAEQRDESNQPLSGVIIPDNDWAKVAEGMNMKAFTVHDKAEFQAAVEEWKKMDGPAFIDVKYTKHMAYSTELNTLDDPEFVKYYHAEALHPFSYFAEKFGLEIDAASGASGRSEDKADALQVQSTTSASSPETAPDTSSGASH</sequence>
<dbReference type="InterPro" id="IPR047211">
    <property type="entry name" value="POXB-like"/>
</dbReference>
<accession>A0AAV5PBC3</accession>
<dbReference type="Gene3D" id="3.40.50.970">
    <property type="match status" value="1"/>
</dbReference>
<dbReference type="InterPro" id="IPR029061">
    <property type="entry name" value="THDP-binding"/>
</dbReference>
<evidence type="ECO:0000256" key="1">
    <source>
        <dbReference type="SAM" id="MobiDB-lite"/>
    </source>
</evidence>
<reference evidence="3" key="1">
    <citation type="submission" date="2023-04" db="EMBL/GenBank/DDBJ databases">
        <title>Draft genome sequences of Lactobacillus delbrueckii subsp. bulgaricus ME-900 and ME-901 with improved acid tolerance.</title>
        <authorList>
            <person name="Ishida T."/>
            <person name="Yamamoto E."/>
            <person name="Koizumi A."/>
            <person name="Fujiwara S."/>
            <person name="Makino S."/>
            <person name="Kano H."/>
            <person name="Kimura K."/>
        </authorList>
    </citation>
    <scope>NUCLEOTIDE SEQUENCE</scope>
    <source>
        <strain evidence="3">ME-900</strain>
    </source>
</reference>
<evidence type="ECO:0000313" key="3">
    <source>
        <dbReference type="EMBL" id="GMB86429.1"/>
    </source>
</evidence>
<proteinExistence type="predicted"/>
<protein>
    <recommendedName>
        <fullName evidence="2">Thiamine pyrophosphate enzyme TPP-binding domain-containing protein</fullName>
    </recommendedName>
</protein>
<feature type="compositionally biased region" description="Low complexity" evidence="1">
    <location>
        <begin position="152"/>
        <end position="171"/>
    </location>
</feature>
<dbReference type="GO" id="GO:0003824">
    <property type="term" value="F:catalytic activity"/>
    <property type="evidence" value="ECO:0007669"/>
    <property type="project" value="InterPro"/>
</dbReference>